<dbReference type="InterPro" id="IPR018711">
    <property type="entry name" value="NAGPA"/>
</dbReference>
<dbReference type="GO" id="GO:0016798">
    <property type="term" value="F:hydrolase activity, acting on glycosyl bonds"/>
    <property type="evidence" value="ECO:0007669"/>
    <property type="project" value="UniProtKB-KW"/>
</dbReference>
<evidence type="ECO:0000256" key="2">
    <source>
        <dbReference type="SAM" id="SignalP"/>
    </source>
</evidence>
<accession>A0AAE3DY63</accession>
<dbReference type="EMBL" id="JAJEQM010000006">
    <property type="protein sequence ID" value="MCC2210254.1"/>
    <property type="molecule type" value="Genomic_DNA"/>
</dbReference>
<keyword evidence="4" id="KW-0326">Glycosidase</keyword>
<gene>
    <name evidence="4" type="ORF">LKE05_05550</name>
</gene>
<evidence type="ECO:0000313" key="4">
    <source>
        <dbReference type="EMBL" id="MCC2210254.1"/>
    </source>
</evidence>
<dbReference type="Pfam" id="PF09992">
    <property type="entry name" value="NAGPA"/>
    <property type="match status" value="1"/>
</dbReference>
<keyword evidence="2" id="KW-0732">Signal</keyword>
<feature type="domain" description="SLH" evidence="3">
    <location>
        <begin position="581"/>
        <end position="647"/>
    </location>
</feature>
<keyword evidence="5" id="KW-1185">Reference proteome</keyword>
<dbReference type="PANTHER" id="PTHR40446">
    <property type="entry name" value="N-ACETYLGLUCOSAMINE-1-PHOSPHODIESTER ALPHA-N-ACETYLGLUCOSAMINIDASE"/>
    <property type="match status" value="1"/>
</dbReference>
<feature type="chain" id="PRO_5042032841" evidence="2">
    <location>
        <begin position="23"/>
        <end position="768"/>
    </location>
</feature>
<organism evidence="4 5">
    <name type="scientific">Hominilimicola fabiformis</name>
    <dbReference type="NCBI Taxonomy" id="2885356"/>
    <lineage>
        <taxon>Bacteria</taxon>
        <taxon>Bacillati</taxon>
        <taxon>Bacillota</taxon>
        <taxon>Clostridia</taxon>
        <taxon>Eubacteriales</taxon>
        <taxon>Oscillospiraceae</taxon>
        <taxon>Hominilimicola</taxon>
    </lineage>
</organism>
<evidence type="ECO:0000256" key="1">
    <source>
        <dbReference type="ARBA" id="ARBA00022737"/>
    </source>
</evidence>
<dbReference type="RefSeq" id="WP_308456194.1">
    <property type="nucleotide sequence ID" value="NZ_JAJEQM010000006.1"/>
</dbReference>
<dbReference type="InterPro" id="IPR001119">
    <property type="entry name" value="SLH_dom"/>
</dbReference>
<evidence type="ECO:0000259" key="3">
    <source>
        <dbReference type="PROSITE" id="PS51272"/>
    </source>
</evidence>
<sequence length="768" mass="84671">MRKKILFFAMTLLLLTGITASADVLGEQNGGWSTYMGAFTYFHNVQFNSDSVGKQNEYYVEYTPNEDAVPIVVNGASIWGTRNIKQAEQYMQENGLRPLAGINADYFSFKTGIPMGYTIADGEIISKEYGGQDAVGFRSDGTGFIKWLDIQTTVTDGEKSIDVMYINKWCQAGFDPVYLLTDKFGKTTKTQSECIFVICTPNEGRLHVDETMSLTVDDVFIYNGEIEIPEGKVVLLMDTSGVSEYYDFLSRLHAGQTLTVANQAVGDDGTWKTAENAVSSVGGRLVTNGVANSDFEAGAAPRTAVGIKADGNIIFYTLDGRQSGYSYGAQLKTLAKRMVELGCVDALNLDGGGSTTISAWFPGKDNTMVVNSPSDGYLRSVANYIFLKDNRERTNIPWIINITGGTNNNYLSGMTANINIESVYDTANYKMEEPYNIKYRADTDTDSTVDENGAVSLNGTGDVKVVMYGDNGDVADVTYGVYETPEEIKVYNQADWKEISEIYTEANEELQLNLSAASYKNGIELLSTNRLYKWEVEGDIGTITEDGIFTLADTVNKDGKIKVTAGALTKEIPVHISDYPSTPNPFYDTENHWAKDIIADMAATGIISGFEENGKMIFKPDNNMTRAEFASMIANYKKLDFSKYDDVKLDFTDNDIIPQWAVPAVKAVYKEGIILGRVNDDGTSTFAPYDNITRAEAMTILGRILPNNDDLPNLPFADKNDIPQWAEEGVSKLYSTGIVSGYEDNTILPNNNMKRAEAATMLYKIENK</sequence>
<dbReference type="Pfam" id="PF00395">
    <property type="entry name" value="SLH"/>
    <property type="match status" value="3"/>
</dbReference>
<evidence type="ECO:0000313" key="5">
    <source>
        <dbReference type="Proteomes" id="UP001198242"/>
    </source>
</evidence>
<keyword evidence="4" id="KW-0378">Hydrolase</keyword>
<dbReference type="AlphaFoldDB" id="A0AAE3DY63"/>
<protein>
    <submittedName>
        <fullName evidence="4">Phosphodiester glycosidase family protein</fullName>
    </submittedName>
</protein>
<keyword evidence="1" id="KW-0677">Repeat</keyword>
<reference evidence="4 5" key="1">
    <citation type="submission" date="2021-10" db="EMBL/GenBank/DDBJ databases">
        <title>Anaerobic single-cell dispensing facilitates the cultivation of human gut bacteria.</title>
        <authorList>
            <person name="Afrizal A."/>
        </authorList>
    </citation>
    <scope>NUCLEOTIDE SEQUENCE [LARGE SCALE GENOMIC DNA]</scope>
    <source>
        <strain evidence="4 5">CLA-AA-H232</strain>
    </source>
</reference>
<feature type="signal peptide" evidence="2">
    <location>
        <begin position="1"/>
        <end position="22"/>
    </location>
</feature>
<proteinExistence type="predicted"/>
<feature type="domain" description="SLH" evidence="3">
    <location>
        <begin position="648"/>
        <end position="712"/>
    </location>
</feature>
<name>A0AAE3DY63_9FIRM</name>
<dbReference type="Proteomes" id="UP001198242">
    <property type="component" value="Unassembled WGS sequence"/>
</dbReference>
<feature type="domain" description="SLH" evidence="3">
    <location>
        <begin position="713"/>
        <end position="768"/>
    </location>
</feature>
<comment type="caution">
    <text evidence="4">The sequence shown here is derived from an EMBL/GenBank/DDBJ whole genome shotgun (WGS) entry which is preliminary data.</text>
</comment>
<dbReference type="PROSITE" id="PS51272">
    <property type="entry name" value="SLH"/>
    <property type="match status" value="3"/>
</dbReference>
<dbReference type="PANTHER" id="PTHR40446:SF2">
    <property type="entry name" value="N-ACETYLGLUCOSAMINE-1-PHOSPHODIESTER ALPHA-N-ACETYLGLUCOSAMINIDASE"/>
    <property type="match status" value="1"/>
</dbReference>